<evidence type="ECO:0000259" key="5">
    <source>
        <dbReference type="Pfam" id="PF08392"/>
    </source>
</evidence>
<dbReference type="Pfam" id="PF02797">
    <property type="entry name" value="Chal_sti_synt_C"/>
    <property type="match status" value="1"/>
</dbReference>
<dbReference type="UniPathway" id="UPA00094"/>
<evidence type="ECO:0000313" key="7">
    <source>
        <dbReference type="Proteomes" id="UP000479710"/>
    </source>
</evidence>
<name>A0A6G1CRL4_9ORYZ</name>
<keyword evidence="3" id="KW-0812">Transmembrane</keyword>
<dbReference type="GO" id="GO:0016020">
    <property type="term" value="C:membrane"/>
    <property type="evidence" value="ECO:0007669"/>
    <property type="project" value="InterPro"/>
</dbReference>
<dbReference type="Proteomes" id="UP000479710">
    <property type="component" value="Unassembled WGS sequence"/>
</dbReference>
<feature type="domain" description="FAE" evidence="5">
    <location>
        <begin position="71"/>
        <end position="355"/>
    </location>
</feature>
<keyword evidence="3" id="KW-1133">Transmembrane helix</keyword>
<dbReference type="Pfam" id="PF08392">
    <property type="entry name" value="FAE1_CUT1_RppA"/>
    <property type="match status" value="1"/>
</dbReference>
<keyword evidence="2" id="KW-0808">Transferase</keyword>
<evidence type="ECO:0000256" key="3">
    <source>
        <dbReference type="SAM" id="Phobius"/>
    </source>
</evidence>
<accession>A0A6G1CRL4</accession>
<comment type="pathway">
    <text evidence="2">Lipid metabolism; fatty acid biosynthesis.</text>
</comment>
<evidence type="ECO:0000256" key="1">
    <source>
        <dbReference type="ARBA" id="ARBA00023315"/>
    </source>
</evidence>
<evidence type="ECO:0000259" key="4">
    <source>
        <dbReference type="Pfam" id="PF02797"/>
    </source>
</evidence>
<dbReference type="InterPro" id="IPR012328">
    <property type="entry name" value="Chalcone/stilbene_synt_C"/>
</dbReference>
<dbReference type="EC" id="2.3.1.-" evidence="2"/>
<dbReference type="GO" id="GO:0016747">
    <property type="term" value="F:acyltransferase activity, transferring groups other than amino-acyl groups"/>
    <property type="evidence" value="ECO:0007669"/>
    <property type="project" value="InterPro"/>
</dbReference>
<dbReference type="SUPFAM" id="SSF53901">
    <property type="entry name" value="Thiolase-like"/>
    <property type="match status" value="2"/>
</dbReference>
<protein>
    <recommendedName>
        <fullName evidence="2">3-ketoacyl-CoA synthase</fullName>
        <ecNumber evidence="2">2.3.1.-</ecNumber>
    </recommendedName>
</protein>
<dbReference type="OrthoDB" id="583646at2759"/>
<keyword evidence="1 2" id="KW-0012">Acyltransferase</keyword>
<dbReference type="CDD" id="cd00831">
    <property type="entry name" value="CHS_like"/>
    <property type="match status" value="1"/>
</dbReference>
<keyword evidence="3" id="KW-0472">Membrane</keyword>
<organism evidence="6 7">
    <name type="scientific">Oryza meyeriana var. granulata</name>
    <dbReference type="NCBI Taxonomy" id="110450"/>
    <lineage>
        <taxon>Eukaryota</taxon>
        <taxon>Viridiplantae</taxon>
        <taxon>Streptophyta</taxon>
        <taxon>Embryophyta</taxon>
        <taxon>Tracheophyta</taxon>
        <taxon>Spermatophyta</taxon>
        <taxon>Magnoliopsida</taxon>
        <taxon>Liliopsida</taxon>
        <taxon>Poales</taxon>
        <taxon>Poaceae</taxon>
        <taxon>BOP clade</taxon>
        <taxon>Oryzoideae</taxon>
        <taxon>Oryzeae</taxon>
        <taxon>Oryzinae</taxon>
        <taxon>Oryza</taxon>
        <taxon>Oryza meyeriana</taxon>
    </lineage>
</organism>
<dbReference type="InterPro" id="IPR016039">
    <property type="entry name" value="Thiolase-like"/>
</dbReference>
<keyword evidence="7" id="KW-1185">Reference proteome</keyword>
<dbReference type="EMBL" id="SPHZ02000008">
    <property type="protein sequence ID" value="KAF0902484.1"/>
    <property type="molecule type" value="Genomic_DNA"/>
</dbReference>
<evidence type="ECO:0000313" key="6">
    <source>
        <dbReference type="EMBL" id="KAF0902484.1"/>
    </source>
</evidence>
<gene>
    <name evidence="6" type="ORF">E2562_017886</name>
</gene>
<dbReference type="InterPro" id="IPR013601">
    <property type="entry name" value="FAE1_typ3_polyketide_synth"/>
</dbReference>
<proteinExistence type="inferred from homology"/>
<dbReference type="PIRSF" id="PIRSF036417">
    <property type="entry name" value="3-ktacl-CoA_syn"/>
    <property type="match status" value="1"/>
</dbReference>
<feature type="transmembrane region" description="Helical" evidence="3">
    <location>
        <begin position="205"/>
        <end position="223"/>
    </location>
</feature>
<feature type="transmembrane region" description="Helical" evidence="3">
    <location>
        <begin position="12"/>
        <end position="37"/>
    </location>
</feature>
<dbReference type="PANTHER" id="PTHR31561">
    <property type="entry name" value="3-KETOACYL-COA SYNTHASE"/>
    <property type="match status" value="1"/>
</dbReference>
<feature type="domain" description="Chalcone/stilbene synthase C-terminal" evidence="4">
    <location>
        <begin position="380"/>
        <end position="454"/>
    </location>
</feature>
<dbReference type="GO" id="GO:0006633">
    <property type="term" value="P:fatty acid biosynthetic process"/>
    <property type="evidence" value="ECO:0007669"/>
    <property type="project" value="UniProtKB-UniPathway"/>
</dbReference>
<reference evidence="6 7" key="1">
    <citation type="submission" date="2019-11" db="EMBL/GenBank/DDBJ databases">
        <title>Whole genome sequence of Oryza granulata.</title>
        <authorList>
            <person name="Li W."/>
        </authorList>
    </citation>
    <scope>NUCLEOTIDE SEQUENCE [LARGE SCALE GENOMIC DNA]</scope>
    <source>
        <strain evidence="7">cv. Menghai</strain>
        <tissue evidence="6">Leaf</tissue>
    </source>
</reference>
<evidence type="ECO:0000256" key="2">
    <source>
        <dbReference type="PIRNR" id="PIRNR036417"/>
    </source>
</evidence>
<comment type="similarity">
    <text evidence="2">Belongs to the thiolase-like superfamily. Chalcone/stilbene synthases family.</text>
</comment>
<dbReference type="AlphaFoldDB" id="A0A6G1CRL4"/>
<comment type="caution">
    <text evidence="6">The sequence shown here is derived from an EMBL/GenBank/DDBJ whole genome shotgun (WGS) entry which is preliminary data.</text>
</comment>
<sequence length="496" mass="54281">MGPSLHLKRLKTTFLAVITTIVLAVAILLKLTVPWLVPDEHLLPHRAMWPIHLLLATVLSCATAAAICLLGRPRPVYLVDYACFRPSSTSRVPKASVLEHARLSPFLDDSTVNFVQRILELPGLGDETCIPPSLCYLQPYCSLDEARAEMELVVFSAIDDLMTKARIGNLDMIGALILNCSVFSPTPALADMVVNRYGLRDDIRVVNLSGMGCSAGLISVGLARDLLQVMPRGAHVLVVTTEATVPLFYKGNRRSMQLTNLLFRMGGVAALLSTSRAKARFRLAHLGRTTTAGDDSAFRCVFMEEDDEGNRGVTLSRDLMDIAGVALKANIAAIGPLVLPVSEQLKFVLTAVANKVAFRLLGRKARPPYVPNFCKAFEHFCIHPGGPAVISSVEHGLNLPEKHTEASHMTFHRFGNQSSSSLWYVLAYIEAKGRMRKNERVWMIGFGAGYKCNTAVWVCIQPPPCTDGPWASCIHRYPVDITGGTKRAMVTNSKTT</sequence>
<feature type="transmembrane region" description="Helical" evidence="3">
    <location>
        <begin position="49"/>
        <end position="70"/>
    </location>
</feature>
<dbReference type="InterPro" id="IPR012392">
    <property type="entry name" value="3-ktacl-CoA_syn"/>
</dbReference>
<dbReference type="Gene3D" id="3.40.47.10">
    <property type="match status" value="1"/>
</dbReference>